<dbReference type="AlphaFoldDB" id="A0A443S6A9"/>
<gene>
    <name evidence="2" type="ORF">B4U80_07758</name>
</gene>
<accession>A0A443S6A9</accession>
<feature type="non-terminal residue" evidence="2">
    <location>
        <position position="613"/>
    </location>
</feature>
<dbReference type="SUPFAM" id="SSF50978">
    <property type="entry name" value="WD40 repeat-like"/>
    <property type="match status" value="1"/>
</dbReference>
<evidence type="ECO:0000313" key="3">
    <source>
        <dbReference type="Proteomes" id="UP000288716"/>
    </source>
</evidence>
<dbReference type="STRING" id="299467.A0A443S6A9"/>
<protein>
    <submittedName>
        <fullName evidence="2">DmX-like protein 2</fullName>
    </submittedName>
</protein>
<name>A0A443S6A9_9ACAR</name>
<dbReference type="PANTHER" id="PTHR13950:SF9">
    <property type="entry name" value="RABCONNECTIN-3A"/>
    <property type="match status" value="1"/>
</dbReference>
<reference evidence="2 3" key="1">
    <citation type="journal article" date="2018" name="Gigascience">
        <title>Genomes of trombidid mites reveal novel predicted allergens and laterally-transferred genes associated with secondary metabolism.</title>
        <authorList>
            <person name="Dong X."/>
            <person name="Chaisiri K."/>
            <person name="Xia D."/>
            <person name="Armstrong S.D."/>
            <person name="Fang Y."/>
            <person name="Donnelly M.J."/>
            <person name="Kadowaki T."/>
            <person name="McGarry J.W."/>
            <person name="Darby A.C."/>
            <person name="Makepeace B.L."/>
        </authorList>
    </citation>
    <scope>NUCLEOTIDE SEQUENCE [LARGE SCALE GENOMIC DNA]</scope>
    <source>
        <strain evidence="2">UoL-UT</strain>
    </source>
</reference>
<feature type="region of interest" description="Disordered" evidence="1">
    <location>
        <begin position="495"/>
        <end position="532"/>
    </location>
</feature>
<dbReference type="EMBL" id="NCKV01007309">
    <property type="protein sequence ID" value="RWS23024.1"/>
    <property type="molecule type" value="Genomic_DNA"/>
</dbReference>
<dbReference type="Pfam" id="PF00400">
    <property type="entry name" value="WD40"/>
    <property type="match status" value="2"/>
</dbReference>
<feature type="compositionally biased region" description="Polar residues" evidence="1">
    <location>
        <begin position="512"/>
        <end position="532"/>
    </location>
</feature>
<dbReference type="VEuPathDB" id="VectorBase:LDEU009015"/>
<dbReference type="GO" id="GO:0007035">
    <property type="term" value="P:vacuolar acidification"/>
    <property type="evidence" value="ECO:0007669"/>
    <property type="project" value="TreeGrafter"/>
</dbReference>
<dbReference type="InterPro" id="IPR036322">
    <property type="entry name" value="WD40_repeat_dom_sf"/>
</dbReference>
<organism evidence="2 3">
    <name type="scientific">Leptotrombidium deliense</name>
    <dbReference type="NCBI Taxonomy" id="299467"/>
    <lineage>
        <taxon>Eukaryota</taxon>
        <taxon>Metazoa</taxon>
        <taxon>Ecdysozoa</taxon>
        <taxon>Arthropoda</taxon>
        <taxon>Chelicerata</taxon>
        <taxon>Arachnida</taxon>
        <taxon>Acari</taxon>
        <taxon>Acariformes</taxon>
        <taxon>Trombidiformes</taxon>
        <taxon>Prostigmata</taxon>
        <taxon>Anystina</taxon>
        <taxon>Parasitengona</taxon>
        <taxon>Trombiculoidea</taxon>
        <taxon>Trombiculidae</taxon>
        <taxon>Leptotrombidium</taxon>
    </lineage>
</organism>
<dbReference type="InterPro" id="IPR001680">
    <property type="entry name" value="WD40_rpt"/>
</dbReference>
<proteinExistence type="predicted"/>
<dbReference type="InterPro" id="IPR052208">
    <property type="entry name" value="DmX-like/RAVE_component"/>
</dbReference>
<dbReference type="Proteomes" id="UP000288716">
    <property type="component" value="Unassembled WGS sequence"/>
</dbReference>
<feature type="compositionally biased region" description="Basic and acidic residues" evidence="1">
    <location>
        <begin position="499"/>
        <end position="508"/>
    </location>
</feature>
<evidence type="ECO:0000313" key="2">
    <source>
        <dbReference type="EMBL" id="RWS23024.1"/>
    </source>
</evidence>
<dbReference type="GO" id="GO:0043291">
    <property type="term" value="C:RAVE complex"/>
    <property type="evidence" value="ECO:0007669"/>
    <property type="project" value="TreeGrafter"/>
</dbReference>
<dbReference type="SMART" id="SM00320">
    <property type="entry name" value="WD40"/>
    <property type="match status" value="3"/>
</dbReference>
<keyword evidence="3" id="KW-1185">Reference proteome</keyword>
<sequence length="613" mass="68599">MNRHQVLTGAVNAGDNCYSVGSVEGVPFTAYTAGCNIVILANNFVRVQIIPGILHGNVQVACIDASTDVGKIAAAYGKKVCIFEPTPILDQMSVHKLDYKWIQTAALEADCYVTVISWNLEGTKLLTGGTTVQMWHLLCFPEEDAVVRDGKISDKTEIKIHTELDTDEESADKMRWDCVWQCRTASPVCFVRFSPDGTLFVSAGKSDRLVKIWYESAAKSTYYTHFVAHDVHKRSSHPLSDVNYTFVYIAHPRAVTGISWRKTSKYVPRGSVANMLVTSCKDNICRLWVQTLLPDDGLVNFSQIEGLENRTIPRVQTQRHRQKIMQRLKHMKSFSQFKKRHAAKEEAQYAEPIPNLPSTYSVHDFHSFGIHGTAMTPGFHFHLAASINAETDIPLVPSLISADGVSSETKNTPNFIIHWLNNKEMVFTQRAEKLLQQISMKIFQAESAISPHSDVESDTGECEFEGEEEYDVDSTITAESSKKFRHKLCRQLGKKCKKHGDPKEDTHHSRQSFHTLSSASTNVDSSNESASPSHTLYADILDQHLEALLRDWHTSSDLLFSIHPVDGSLLVWLIEWLDETSPGSFRQAQVSFSSRFPNAIPLGDAATMSHNVA</sequence>
<dbReference type="InterPro" id="IPR015943">
    <property type="entry name" value="WD40/YVTN_repeat-like_dom_sf"/>
</dbReference>
<dbReference type="Gene3D" id="2.130.10.10">
    <property type="entry name" value="YVTN repeat-like/Quinoprotein amine dehydrogenase"/>
    <property type="match status" value="1"/>
</dbReference>
<comment type="caution">
    <text evidence="2">The sequence shown here is derived from an EMBL/GenBank/DDBJ whole genome shotgun (WGS) entry which is preliminary data.</text>
</comment>
<evidence type="ECO:0000256" key="1">
    <source>
        <dbReference type="SAM" id="MobiDB-lite"/>
    </source>
</evidence>
<dbReference type="PANTHER" id="PTHR13950">
    <property type="entry name" value="RABCONNECTIN-RELATED"/>
    <property type="match status" value="1"/>
</dbReference>
<dbReference type="OrthoDB" id="6512059at2759"/>